<dbReference type="InterPro" id="IPR022742">
    <property type="entry name" value="Hydrolase_4"/>
</dbReference>
<dbReference type="EMBL" id="WXYO01000008">
    <property type="protein sequence ID" value="NAS13879.1"/>
    <property type="molecule type" value="Genomic_DNA"/>
</dbReference>
<evidence type="ECO:0000256" key="1">
    <source>
        <dbReference type="SAM" id="Phobius"/>
    </source>
</evidence>
<comment type="caution">
    <text evidence="3">The sequence shown here is derived from an EMBL/GenBank/DDBJ whole genome shotgun (WGS) entry which is preliminary data.</text>
</comment>
<protein>
    <submittedName>
        <fullName evidence="3">Alpha/beta fold hydrolase</fullName>
    </submittedName>
</protein>
<dbReference type="Gene3D" id="3.40.50.1820">
    <property type="entry name" value="alpha/beta hydrolase"/>
    <property type="match status" value="1"/>
</dbReference>
<keyword evidence="3" id="KW-0378">Hydrolase</keyword>
<keyword evidence="1" id="KW-1133">Transmembrane helix</keyword>
<dbReference type="SUPFAM" id="SSF53474">
    <property type="entry name" value="alpha/beta-Hydrolases"/>
    <property type="match status" value="1"/>
</dbReference>
<dbReference type="GO" id="GO:0016787">
    <property type="term" value="F:hydrolase activity"/>
    <property type="evidence" value="ECO:0007669"/>
    <property type="project" value="UniProtKB-KW"/>
</dbReference>
<evidence type="ECO:0000313" key="3">
    <source>
        <dbReference type="EMBL" id="NAS13879.1"/>
    </source>
</evidence>
<proteinExistence type="predicted"/>
<dbReference type="RefSeq" id="WP_161436921.1">
    <property type="nucleotide sequence ID" value="NZ_WXYO01000008.1"/>
</dbReference>
<dbReference type="AlphaFoldDB" id="A0A6L9EI50"/>
<keyword evidence="4" id="KW-1185">Reference proteome</keyword>
<dbReference type="InterPro" id="IPR017208">
    <property type="entry name" value="UCP037442_abhydr"/>
</dbReference>
<keyword evidence="1" id="KW-0472">Membrane</keyword>
<evidence type="ECO:0000259" key="2">
    <source>
        <dbReference type="Pfam" id="PF12146"/>
    </source>
</evidence>
<gene>
    <name evidence="3" type="ORF">GTQ38_17830</name>
</gene>
<evidence type="ECO:0000313" key="4">
    <source>
        <dbReference type="Proteomes" id="UP000475249"/>
    </source>
</evidence>
<accession>A0A6L9EI50</accession>
<dbReference type="Pfam" id="PF12146">
    <property type="entry name" value="Hydrolase_4"/>
    <property type="match status" value="1"/>
</dbReference>
<name>A0A6L9EI50_9FLAO</name>
<dbReference type="Proteomes" id="UP000475249">
    <property type="component" value="Unassembled WGS sequence"/>
</dbReference>
<feature type="domain" description="Serine aminopeptidase S33" evidence="2">
    <location>
        <begin position="27"/>
        <end position="117"/>
    </location>
</feature>
<dbReference type="InterPro" id="IPR029058">
    <property type="entry name" value="AB_hydrolase_fold"/>
</dbReference>
<feature type="transmembrane region" description="Helical" evidence="1">
    <location>
        <begin position="149"/>
        <end position="167"/>
    </location>
</feature>
<dbReference type="PIRSF" id="PIRSF037442">
    <property type="entry name" value="UCP037442_abhydr"/>
    <property type="match status" value="1"/>
</dbReference>
<reference evidence="3 4" key="1">
    <citation type="submission" date="2020-01" db="EMBL/GenBank/DDBJ databases">
        <title>Bacteria diversity of Porities sp.</title>
        <authorList>
            <person name="Wang G."/>
        </authorList>
    </citation>
    <scope>NUCLEOTIDE SEQUENCE [LARGE SCALE GENOMIC DNA]</scope>
    <source>
        <strain evidence="3 4">R33</strain>
    </source>
</reference>
<sequence length="283" mass="32199">MKPIDITCEDGMVIKGDHFPAQADKQKHKVVIINSATAVSRGLYMNYARYLAANGFEVITYDYRGIADSRPDKLRGFHASFTAWGQLDFTAVLAYAKTRLPDHKILIMGHSIGGTIVGMSEKCSIISGIINIGAQTSYYKDWDKDRYRLYFLWHILFPAVTQVYGYFPGKKLGLLEDIPKGIIAQWNARKKDPNMVHQMENEGNQLFFDRFQGKLLTLAIEDDVIGTEKAIQRVYELFTSASTAIKHISPDAIGAKKIGHFGFFSRRFKHSLWEQTADWYEKV</sequence>
<keyword evidence="1" id="KW-0812">Transmembrane</keyword>
<organism evidence="3 4">
    <name type="scientific">Poritiphilus flavus</name>
    <dbReference type="NCBI Taxonomy" id="2697053"/>
    <lineage>
        <taxon>Bacteria</taxon>
        <taxon>Pseudomonadati</taxon>
        <taxon>Bacteroidota</taxon>
        <taxon>Flavobacteriia</taxon>
        <taxon>Flavobacteriales</taxon>
        <taxon>Flavobacteriaceae</taxon>
        <taxon>Poritiphilus</taxon>
    </lineage>
</organism>